<feature type="transmembrane region" description="Helical" evidence="1">
    <location>
        <begin position="49"/>
        <end position="67"/>
    </location>
</feature>
<proteinExistence type="predicted"/>
<name>A0ABS4NCS2_9THEO</name>
<keyword evidence="1" id="KW-0812">Transmembrane</keyword>
<reference evidence="2" key="1">
    <citation type="submission" date="2021-03" db="EMBL/GenBank/DDBJ databases">
        <title>Genomic Encyclopedia of Type Strains, Phase IV (KMG-IV): sequencing the most valuable type-strain genomes for metagenomic binning, comparative biology and taxonomic classification.</title>
        <authorList>
            <person name="Goeker M."/>
        </authorList>
    </citation>
    <scope>NUCLEOTIDE SEQUENCE</scope>
    <source>
        <strain evidence="2">DSM 101588</strain>
    </source>
</reference>
<feature type="transmembrane region" description="Helical" evidence="1">
    <location>
        <begin position="73"/>
        <end position="92"/>
    </location>
</feature>
<dbReference type="EMBL" id="JAGGLT010000002">
    <property type="protein sequence ID" value="MBP2070822.1"/>
    <property type="molecule type" value="Genomic_DNA"/>
</dbReference>
<dbReference type="Proteomes" id="UP001166402">
    <property type="component" value="Unassembled WGS sequence"/>
</dbReference>
<accession>A0ABS4NCS2</accession>
<gene>
    <name evidence="2" type="ORF">J2Z80_000320</name>
</gene>
<sequence length="270" mass="30725">MIIALIPFAAIVFYVFLDNLEIKENRITHKLDSVINVFGLNKYKLNGKTVFAILIVLLIAIVLKMLFTHFYMGILVLGVAIYALNYVLNVVIENKTKKIDKIYLNFLNVYTNFFNTYNNCPDALRETGKYIGEPLKSIIKRNMLLYDTSSKTFLETLDAINNSVLNAEFRKFVSFTKIYEKYGGNYNEILTHLREQALKNMQIRTERESNATTATFVIGGTIALSLLSLIGLNQMDIEVLTHTIQGWAVIGFNIFAYIAGIYVIKNIAQS</sequence>
<keyword evidence="1" id="KW-1133">Transmembrane helix</keyword>
<protein>
    <submittedName>
        <fullName evidence="2">Flp pilus assembly protein TadB</fullName>
    </submittedName>
</protein>
<comment type="caution">
    <text evidence="2">The sequence shown here is derived from an EMBL/GenBank/DDBJ whole genome shotgun (WGS) entry which is preliminary data.</text>
</comment>
<organism evidence="2 3">
    <name type="scientific">Thermoanaerobacterium butyriciformans</name>
    <dbReference type="NCBI Taxonomy" id="1702242"/>
    <lineage>
        <taxon>Bacteria</taxon>
        <taxon>Bacillati</taxon>
        <taxon>Bacillota</taxon>
        <taxon>Clostridia</taxon>
        <taxon>Thermoanaerobacterales</taxon>
        <taxon>Thermoanaerobacteraceae</taxon>
        <taxon>Thermoanaerobacterium</taxon>
    </lineage>
</organism>
<evidence type="ECO:0000256" key="1">
    <source>
        <dbReference type="SAM" id="Phobius"/>
    </source>
</evidence>
<evidence type="ECO:0000313" key="2">
    <source>
        <dbReference type="EMBL" id="MBP2070822.1"/>
    </source>
</evidence>
<feature type="transmembrane region" description="Helical" evidence="1">
    <location>
        <begin position="211"/>
        <end position="232"/>
    </location>
</feature>
<evidence type="ECO:0000313" key="3">
    <source>
        <dbReference type="Proteomes" id="UP001166402"/>
    </source>
</evidence>
<dbReference type="RefSeq" id="WP_209452793.1">
    <property type="nucleotide sequence ID" value="NZ_JAGGLT010000002.1"/>
</dbReference>
<keyword evidence="3" id="KW-1185">Reference proteome</keyword>
<keyword evidence="1" id="KW-0472">Membrane</keyword>
<feature type="transmembrane region" description="Helical" evidence="1">
    <location>
        <begin position="244"/>
        <end position="264"/>
    </location>
</feature>